<evidence type="ECO:0000313" key="2">
    <source>
        <dbReference type="Proteomes" id="UP000673821"/>
    </source>
</evidence>
<gene>
    <name evidence="1" type="ORF">R69776_05177</name>
</gene>
<sequence length="83" mass="9328">MLLNLVNQIARGAVERLGQSKQHSQRGLIFSQFEFADIDTLDFGLECQLLLRKTGVKPACAQYESEGFRCFQIHSHEMGALSV</sequence>
<dbReference type="Proteomes" id="UP000673821">
    <property type="component" value="Unassembled WGS sequence"/>
</dbReference>
<evidence type="ECO:0000313" key="1">
    <source>
        <dbReference type="EMBL" id="CAE6800117.1"/>
    </source>
</evidence>
<keyword evidence="2" id="KW-1185">Reference proteome</keyword>
<protein>
    <submittedName>
        <fullName evidence="1">Uncharacterized protein</fullName>
    </submittedName>
</protein>
<comment type="caution">
    <text evidence="1">The sequence shown here is derived from an EMBL/GenBank/DDBJ whole genome shotgun (WGS) entry which is preliminary data.</text>
</comment>
<proteinExistence type="predicted"/>
<accession>A0ABM8SBQ3</accession>
<organism evidence="1 2">
    <name type="scientific">Paraburkholderia nemoris</name>
    <dbReference type="NCBI Taxonomy" id="2793076"/>
    <lineage>
        <taxon>Bacteria</taxon>
        <taxon>Pseudomonadati</taxon>
        <taxon>Pseudomonadota</taxon>
        <taxon>Betaproteobacteria</taxon>
        <taxon>Burkholderiales</taxon>
        <taxon>Burkholderiaceae</taxon>
        <taxon>Paraburkholderia</taxon>
    </lineage>
</organism>
<dbReference type="EMBL" id="CAJNBH010000016">
    <property type="protein sequence ID" value="CAE6800117.1"/>
    <property type="molecule type" value="Genomic_DNA"/>
</dbReference>
<reference evidence="1 2" key="1">
    <citation type="submission" date="2021-02" db="EMBL/GenBank/DDBJ databases">
        <authorList>
            <person name="Vanwijnsberghe S."/>
        </authorList>
    </citation>
    <scope>NUCLEOTIDE SEQUENCE [LARGE SCALE GENOMIC DNA]</scope>
    <source>
        <strain evidence="1 2">R-69776</strain>
    </source>
</reference>
<name>A0ABM8SBQ3_9BURK</name>